<dbReference type="EMBL" id="BMGP01000009">
    <property type="protein sequence ID" value="GGF41386.1"/>
    <property type="molecule type" value="Genomic_DNA"/>
</dbReference>
<dbReference type="InterPro" id="IPR029044">
    <property type="entry name" value="Nucleotide-diphossugar_trans"/>
</dbReference>
<evidence type="ECO:0000259" key="6">
    <source>
        <dbReference type="Pfam" id="PF02709"/>
    </source>
</evidence>
<dbReference type="GO" id="GO:0016757">
    <property type="term" value="F:glycosyltransferase activity"/>
    <property type="evidence" value="ECO:0007669"/>
    <property type="project" value="UniProtKB-KW"/>
</dbReference>
<evidence type="ECO:0000259" key="5">
    <source>
        <dbReference type="Pfam" id="PF00535"/>
    </source>
</evidence>
<dbReference type="Gene3D" id="3.90.550.10">
    <property type="entry name" value="Spore Coat Polysaccharide Biosynthesis Protein SpsA, Chain A"/>
    <property type="match status" value="1"/>
</dbReference>
<evidence type="ECO:0000256" key="4">
    <source>
        <dbReference type="ARBA" id="ARBA00022679"/>
    </source>
</evidence>
<feature type="domain" description="Glycosyltransferase 2-like" evidence="5">
    <location>
        <begin position="37"/>
        <end position="148"/>
    </location>
</feature>
<evidence type="ECO:0008006" key="9">
    <source>
        <dbReference type="Google" id="ProtNLM"/>
    </source>
</evidence>
<dbReference type="Proteomes" id="UP000598775">
    <property type="component" value="Unassembled WGS sequence"/>
</dbReference>
<protein>
    <recommendedName>
        <fullName evidence="9">Glycosyltransferase</fullName>
    </recommendedName>
</protein>
<dbReference type="InterPro" id="IPR001173">
    <property type="entry name" value="Glyco_trans_2-like"/>
</dbReference>
<accession>A0A917BID5</accession>
<evidence type="ECO:0000256" key="2">
    <source>
        <dbReference type="ARBA" id="ARBA00006739"/>
    </source>
</evidence>
<comment type="pathway">
    <text evidence="1">Cell wall biogenesis; cell wall polysaccharide biosynthesis.</text>
</comment>
<organism evidence="7 8">
    <name type="scientific">Subtercola lobariae</name>
    <dbReference type="NCBI Taxonomy" id="1588641"/>
    <lineage>
        <taxon>Bacteria</taxon>
        <taxon>Bacillati</taxon>
        <taxon>Actinomycetota</taxon>
        <taxon>Actinomycetes</taxon>
        <taxon>Micrococcales</taxon>
        <taxon>Microbacteriaceae</taxon>
        <taxon>Subtercola</taxon>
    </lineage>
</organism>
<dbReference type="Pfam" id="PF00535">
    <property type="entry name" value="Glycos_transf_2"/>
    <property type="match status" value="1"/>
</dbReference>
<keyword evidence="3" id="KW-0328">Glycosyltransferase</keyword>
<evidence type="ECO:0000256" key="3">
    <source>
        <dbReference type="ARBA" id="ARBA00022676"/>
    </source>
</evidence>
<dbReference type="PANTHER" id="PTHR43179:SF12">
    <property type="entry name" value="GALACTOFURANOSYLTRANSFERASE GLFT2"/>
    <property type="match status" value="1"/>
</dbReference>
<comment type="similarity">
    <text evidence="2">Belongs to the glycosyltransferase 2 family.</text>
</comment>
<evidence type="ECO:0000313" key="8">
    <source>
        <dbReference type="Proteomes" id="UP000598775"/>
    </source>
</evidence>
<dbReference type="PANTHER" id="PTHR43179">
    <property type="entry name" value="RHAMNOSYLTRANSFERASE WBBL"/>
    <property type="match status" value="1"/>
</dbReference>
<gene>
    <name evidence="7" type="ORF">GCM10011399_37570</name>
</gene>
<keyword evidence="8" id="KW-1185">Reference proteome</keyword>
<dbReference type="RefSeq" id="WP_188681207.1">
    <property type="nucleotide sequence ID" value="NZ_BMGP01000009.1"/>
</dbReference>
<evidence type="ECO:0000313" key="7">
    <source>
        <dbReference type="EMBL" id="GGF41386.1"/>
    </source>
</evidence>
<dbReference type="InterPro" id="IPR027791">
    <property type="entry name" value="Galactosyl_T_C"/>
</dbReference>
<evidence type="ECO:0000256" key="1">
    <source>
        <dbReference type="ARBA" id="ARBA00004776"/>
    </source>
</evidence>
<dbReference type="AlphaFoldDB" id="A0A917BID5"/>
<sequence>MTGALEVALGHPPNIAVPGNRWDLLDGIAPAELASVSVIVPHYRQQAELDRTLAALARQTYPTELVEVIVVDDGSPEPPRVATSVKLLTQPDRGFRVSAARNLGVRHAAGDLLCFLDADSSPEPRYLEELTRLPSLAPDVVTVATRRHADFTGVPPSVPVEQAGPAHELPMPAWLTDEYVRTADLLTADDRSYRFVIGAVLCCRRSFFDIVGGFDETFTHYGGEDWEWASRAWSHGAVFAHEGRAVAWHDGPEWSTRVRSHAERIARKNVETLRLARSVAATGSGPAALRIGAPQVAVRLGGADSMAALVVGVDQLLQALPGATVIVPLAVHVESDSRLASVYEVFAGDERVVARDAAQPIIHLAGVIVDVPVPVRGLASHLESAVQRLSRDDLGSIDVIDPVGATLATVTSTRAVRREARWALTLFSHETMVVTDALQIMGEPDLEAYFGGWDGEPSE</sequence>
<dbReference type="SUPFAM" id="SSF53448">
    <property type="entry name" value="Nucleotide-diphospho-sugar transferases"/>
    <property type="match status" value="1"/>
</dbReference>
<comment type="caution">
    <text evidence="7">The sequence shown here is derived from an EMBL/GenBank/DDBJ whole genome shotgun (WGS) entry which is preliminary data.</text>
</comment>
<feature type="domain" description="Galactosyltransferase C-terminal" evidence="6">
    <location>
        <begin position="192"/>
        <end position="236"/>
    </location>
</feature>
<keyword evidence="4" id="KW-0808">Transferase</keyword>
<name>A0A917BID5_9MICO</name>
<reference evidence="7 8" key="1">
    <citation type="journal article" date="2014" name="Int. J. Syst. Evol. Microbiol.">
        <title>Complete genome sequence of Corynebacterium casei LMG S-19264T (=DSM 44701T), isolated from a smear-ripened cheese.</title>
        <authorList>
            <consortium name="US DOE Joint Genome Institute (JGI-PGF)"/>
            <person name="Walter F."/>
            <person name="Albersmeier A."/>
            <person name="Kalinowski J."/>
            <person name="Ruckert C."/>
        </authorList>
    </citation>
    <scope>NUCLEOTIDE SEQUENCE [LARGE SCALE GENOMIC DNA]</scope>
    <source>
        <strain evidence="7 8">CGMCC 1.12976</strain>
    </source>
</reference>
<proteinExistence type="inferred from homology"/>
<dbReference type="Pfam" id="PF02709">
    <property type="entry name" value="Glyco_transf_7C"/>
    <property type="match status" value="1"/>
</dbReference>